<keyword evidence="1" id="KW-0812">Transmembrane</keyword>
<evidence type="ECO:0008006" key="4">
    <source>
        <dbReference type="Google" id="ProtNLM"/>
    </source>
</evidence>
<keyword evidence="3" id="KW-1185">Reference proteome</keyword>
<name>A0A0V1CT68_TRIBR</name>
<keyword evidence="1" id="KW-0472">Membrane</keyword>
<accession>A0A0V1CT68</accession>
<gene>
    <name evidence="2" type="ORF">T03_9636</name>
</gene>
<sequence>MFPVKLTRVFLRKADNSHKYGLYRLCVPLSVASQSWHLDFFCLMFLALCFVMFLVLRFELSVEYELTAKLMEAASCDEFVRDQRLS</sequence>
<evidence type="ECO:0000256" key="1">
    <source>
        <dbReference type="SAM" id="Phobius"/>
    </source>
</evidence>
<comment type="caution">
    <text evidence="2">The sequence shown here is derived from an EMBL/GenBank/DDBJ whole genome shotgun (WGS) entry which is preliminary data.</text>
</comment>
<organism evidence="2 3">
    <name type="scientific">Trichinella britovi</name>
    <name type="common">Parasitic roundworm</name>
    <dbReference type="NCBI Taxonomy" id="45882"/>
    <lineage>
        <taxon>Eukaryota</taxon>
        <taxon>Metazoa</taxon>
        <taxon>Ecdysozoa</taxon>
        <taxon>Nematoda</taxon>
        <taxon>Enoplea</taxon>
        <taxon>Dorylaimia</taxon>
        <taxon>Trichinellida</taxon>
        <taxon>Trichinellidae</taxon>
        <taxon>Trichinella</taxon>
    </lineage>
</organism>
<evidence type="ECO:0000313" key="3">
    <source>
        <dbReference type="Proteomes" id="UP000054653"/>
    </source>
</evidence>
<protein>
    <recommendedName>
        <fullName evidence="4">Transmembrane protein</fullName>
    </recommendedName>
</protein>
<dbReference type="AlphaFoldDB" id="A0A0V1CT68"/>
<proteinExistence type="predicted"/>
<keyword evidence="1" id="KW-1133">Transmembrane helix</keyword>
<dbReference type="EMBL" id="JYDI01000104">
    <property type="protein sequence ID" value="KRY52490.1"/>
    <property type="molecule type" value="Genomic_DNA"/>
</dbReference>
<feature type="transmembrane region" description="Helical" evidence="1">
    <location>
        <begin position="38"/>
        <end position="56"/>
    </location>
</feature>
<evidence type="ECO:0000313" key="2">
    <source>
        <dbReference type="EMBL" id="KRY52490.1"/>
    </source>
</evidence>
<reference evidence="2 3" key="1">
    <citation type="submission" date="2015-01" db="EMBL/GenBank/DDBJ databases">
        <title>Evolution of Trichinella species and genotypes.</title>
        <authorList>
            <person name="Korhonen P.K."/>
            <person name="Edoardo P."/>
            <person name="Giuseppe L.R."/>
            <person name="Gasser R.B."/>
        </authorList>
    </citation>
    <scope>NUCLEOTIDE SEQUENCE [LARGE SCALE GENOMIC DNA]</scope>
    <source>
        <strain evidence="2">ISS120</strain>
    </source>
</reference>
<dbReference type="Proteomes" id="UP000054653">
    <property type="component" value="Unassembled WGS sequence"/>
</dbReference>